<dbReference type="RefSeq" id="WP_200240164.1">
    <property type="nucleotide sequence ID" value="NZ_NRRV01000050.1"/>
</dbReference>
<evidence type="ECO:0000259" key="2">
    <source>
        <dbReference type="Pfam" id="PF02668"/>
    </source>
</evidence>
<dbReference type="SUPFAM" id="SSF51197">
    <property type="entry name" value="Clavaminate synthase-like"/>
    <property type="match status" value="1"/>
</dbReference>
<name>A0ABS1CL22_9GAMM</name>
<dbReference type="InterPro" id="IPR042098">
    <property type="entry name" value="TauD-like_sf"/>
</dbReference>
<keyword evidence="1" id="KW-0560">Oxidoreductase</keyword>
<protein>
    <submittedName>
        <fullName evidence="3">Taurine catabolism dioxygenase TauD</fullName>
    </submittedName>
</protein>
<comment type="caution">
    <text evidence="3">The sequence shown here is derived from an EMBL/GenBank/DDBJ whole genome shotgun (WGS) entry which is preliminary data.</text>
</comment>
<organism evidence="3 4">
    <name type="scientific">Thiohalocapsa halophila</name>
    <dbReference type="NCBI Taxonomy" id="69359"/>
    <lineage>
        <taxon>Bacteria</taxon>
        <taxon>Pseudomonadati</taxon>
        <taxon>Pseudomonadota</taxon>
        <taxon>Gammaproteobacteria</taxon>
        <taxon>Chromatiales</taxon>
        <taxon>Chromatiaceae</taxon>
        <taxon>Thiohalocapsa</taxon>
    </lineage>
</organism>
<feature type="domain" description="TauD/TfdA-like" evidence="2">
    <location>
        <begin position="35"/>
        <end position="283"/>
    </location>
</feature>
<evidence type="ECO:0000313" key="4">
    <source>
        <dbReference type="Proteomes" id="UP000748752"/>
    </source>
</evidence>
<keyword evidence="4" id="KW-1185">Reference proteome</keyword>
<gene>
    <name evidence="3" type="ORF">CKO31_17655</name>
</gene>
<dbReference type="Pfam" id="PF02668">
    <property type="entry name" value="TauD"/>
    <property type="match status" value="1"/>
</dbReference>
<dbReference type="EMBL" id="NRRV01000050">
    <property type="protein sequence ID" value="MBK1632534.1"/>
    <property type="molecule type" value="Genomic_DNA"/>
</dbReference>
<reference evidence="3 4" key="1">
    <citation type="journal article" date="2020" name="Microorganisms">
        <title>Osmotic Adaptation and Compatible Solute Biosynthesis of Phototrophic Bacteria as Revealed from Genome Analyses.</title>
        <authorList>
            <person name="Imhoff J.F."/>
            <person name="Rahn T."/>
            <person name="Kunzel S."/>
            <person name="Keller A."/>
            <person name="Neulinger S.C."/>
        </authorList>
    </citation>
    <scope>NUCLEOTIDE SEQUENCE [LARGE SCALE GENOMIC DNA]</scope>
    <source>
        <strain evidence="3 4">DSM 6210</strain>
    </source>
</reference>
<accession>A0ABS1CL22</accession>
<dbReference type="GO" id="GO:0051213">
    <property type="term" value="F:dioxygenase activity"/>
    <property type="evidence" value="ECO:0007669"/>
    <property type="project" value="UniProtKB-KW"/>
</dbReference>
<dbReference type="InterPro" id="IPR003819">
    <property type="entry name" value="TauD/TfdA-like"/>
</dbReference>
<evidence type="ECO:0000256" key="1">
    <source>
        <dbReference type="ARBA" id="ARBA00023002"/>
    </source>
</evidence>
<dbReference type="Gene3D" id="3.60.130.10">
    <property type="entry name" value="Clavaminate synthase-like"/>
    <property type="match status" value="1"/>
</dbReference>
<proteinExistence type="predicted"/>
<keyword evidence="3" id="KW-0223">Dioxygenase</keyword>
<dbReference type="Proteomes" id="UP000748752">
    <property type="component" value="Unassembled WGS sequence"/>
</dbReference>
<evidence type="ECO:0000313" key="3">
    <source>
        <dbReference type="EMBL" id="MBK1632534.1"/>
    </source>
</evidence>
<sequence>MPRHVTPLSLSNHDAYRRWRDAKLADLPESPADLVVEVDDPRRLTDAEAEAIRECCRRWNMAVYRSRVGDDPDKAIPRLLGARFGLQRLDHNPGADEDAITAVTIQSDALHRGFIPYTDKPIAWHTDGYYNSPQRQIRAFILHCVRPAAEGGENALLDPEIVYIRLRDRDPAHIRALMHSEAMTIPPNVVDGEELRPASTGPVFMSGEGGSLAMRYTDRKRNIHWRDDAATTAAVAALREVLAAEDTPVLRLRLESGWGVICNNALHTRTRFSDAGEPRMLYRGRYYERIQGT</sequence>